<gene>
    <name evidence="1" type="ORF">BJ138DRAFT_1171582</name>
</gene>
<dbReference type="Proteomes" id="UP000790377">
    <property type="component" value="Unassembled WGS sequence"/>
</dbReference>
<protein>
    <submittedName>
        <fullName evidence="1">Uncharacterized protein</fullName>
    </submittedName>
</protein>
<comment type="caution">
    <text evidence="1">The sequence shown here is derived from an EMBL/GenBank/DDBJ whole genome shotgun (WGS) entry which is preliminary data.</text>
</comment>
<reference evidence="1" key="1">
    <citation type="journal article" date="2021" name="New Phytol.">
        <title>Evolutionary innovations through gain and loss of genes in the ectomycorrhizal Boletales.</title>
        <authorList>
            <person name="Wu G."/>
            <person name="Miyauchi S."/>
            <person name="Morin E."/>
            <person name="Kuo A."/>
            <person name="Drula E."/>
            <person name="Varga T."/>
            <person name="Kohler A."/>
            <person name="Feng B."/>
            <person name="Cao Y."/>
            <person name="Lipzen A."/>
            <person name="Daum C."/>
            <person name="Hundley H."/>
            <person name="Pangilinan J."/>
            <person name="Johnson J."/>
            <person name="Barry K."/>
            <person name="LaButti K."/>
            <person name="Ng V."/>
            <person name="Ahrendt S."/>
            <person name="Min B."/>
            <person name="Choi I.G."/>
            <person name="Park H."/>
            <person name="Plett J.M."/>
            <person name="Magnuson J."/>
            <person name="Spatafora J.W."/>
            <person name="Nagy L.G."/>
            <person name="Henrissat B."/>
            <person name="Grigoriev I.V."/>
            <person name="Yang Z.L."/>
            <person name="Xu J."/>
            <person name="Martin F.M."/>
        </authorList>
    </citation>
    <scope>NUCLEOTIDE SEQUENCE</scope>
    <source>
        <strain evidence="1">ATCC 28755</strain>
    </source>
</reference>
<sequence length="514" mass="56080">MAATMYNTAATATKHRDLPSKQPSHNSHINHNSRTRSRLRASSDPFSDPTYSAKPTPRLPPDPPPKFTQTYNSRMPAQAKPLPHRDNIVEAVRDTVQVRGSDNSPRTRMGRSQTAVPPAGAAVRPPHTGRRSHSQDSVLQAANALEKSKTKSRKKGSMHADVIDRLDFTGVGPMFHHDGPFDACAPSRNRHRTKAPMLAWGSSAPGEEAALHNESPYPTPDVYKDTFSPTYEAPNRKNVDAIAEAWGIHEPEPYEEFFAGGGAARRDGETPSNSIYAGREGHGSRNGTPRHSTGKRSKDGRDLREVYKEYLDEDLSKLQSRDRERGEYRRGGRRGLPPPQPILVPEAQYIDTDGVQLSPALPGAPKRTKSLMQRIRKMRDAPNVPVGYDEGIEPSSPVSPDGQYSSTRPTHRPQNSFLGRFGNGATGAGGRGNLKENTSPISDNSEAYVYVDEPRREKRLPATPYAPGTTRTPSGEDGRNGYFDGTPGSPGGGGGLGRKTSLLKKVKDAVRGPK</sequence>
<evidence type="ECO:0000313" key="2">
    <source>
        <dbReference type="Proteomes" id="UP000790377"/>
    </source>
</evidence>
<dbReference type="EMBL" id="MU267639">
    <property type="protein sequence ID" value="KAH7913016.1"/>
    <property type="molecule type" value="Genomic_DNA"/>
</dbReference>
<keyword evidence="2" id="KW-1185">Reference proteome</keyword>
<proteinExistence type="predicted"/>
<evidence type="ECO:0000313" key="1">
    <source>
        <dbReference type="EMBL" id="KAH7913016.1"/>
    </source>
</evidence>
<accession>A0ACB8AI42</accession>
<name>A0ACB8AI42_9AGAM</name>
<organism evidence="1 2">
    <name type="scientific">Hygrophoropsis aurantiaca</name>
    <dbReference type="NCBI Taxonomy" id="72124"/>
    <lineage>
        <taxon>Eukaryota</taxon>
        <taxon>Fungi</taxon>
        <taxon>Dikarya</taxon>
        <taxon>Basidiomycota</taxon>
        <taxon>Agaricomycotina</taxon>
        <taxon>Agaricomycetes</taxon>
        <taxon>Agaricomycetidae</taxon>
        <taxon>Boletales</taxon>
        <taxon>Coniophorineae</taxon>
        <taxon>Hygrophoropsidaceae</taxon>
        <taxon>Hygrophoropsis</taxon>
    </lineage>
</organism>